<comment type="caution">
    <text evidence="13">The sequence shown here is derived from an EMBL/GenBank/DDBJ whole genome shotgun (WGS) entry which is preliminary data.</text>
</comment>
<evidence type="ECO:0000256" key="6">
    <source>
        <dbReference type="ARBA" id="ARBA00022792"/>
    </source>
</evidence>
<evidence type="ECO:0000256" key="11">
    <source>
        <dbReference type="ARBA" id="ARBA00046393"/>
    </source>
</evidence>
<proteinExistence type="inferred from homology"/>
<accession>A0A821QWE1</accession>
<dbReference type="OrthoDB" id="425749at2759"/>
<protein>
    <recommendedName>
        <fullName evidence="3 12">Cytochrome b-c1 complex subunit 7</fullName>
    </recommendedName>
</protein>
<keyword evidence="8 12" id="KW-0496">Mitochondrion</keyword>
<dbReference type="GO" id="GO:0045275">
    <property type="term" value="C:respiratory chain complex III"/>
    <property type="evidence" value="ECO:0007669"/>
    <property type="project" value="InterPro"/>
</dbReference>
<evidence type="ECO:0000313" key="13">
    <source>
        <dbReference type="EMBL" id="CAF4831568.1"/>
    </source>
</evidence>
<evidence type="ECO:0000256" key="1">
    <source>
        <dbReference type="ARBA" id="ARBA00004443"/>
    </source>
</evidence>
<evidence type="ECO:0000256" key="10">
    <source>
        <dbReference type="ARBA" id="ARBA00038521"/>
    </source>
</evidence>
<evidence type="ECO:0000256" key="7">
    <source>
        <dbReference type="ARBA" id="ARBA00022982"/>
    </source>
</evidence>
<dbReference type="Proteomes" id="UP000663880">
    <property type="component" value="Unassembled WGS sequence"/>
</dbReference>
<dbReference type="EMBL" id="CAJOBZ010000010">
    <property type="protein sequence ID" value="CAF4831568.1"/>
    <property type="molecule type" value="Genomic_DNA"/>
</dbReference>
<dbReference type="Gene3D" id="1.10.1090.10">
    <property type="entry name" value="Cytochrome b-c1 complex subunit 7"/>
    <property type="match status" value="1"/>
</dbReference>
<dbReference type="PANTHER" id="PTHR12022">
    <property type="entry name" value="UBIQUINOL-CYTOCHROME C REDUCTASE COMPLEX 14 KD PROTEIN"/>
    <property type="match status" value="1"/>
</dbReference>
<keyword evidence="9 12" id="KW-0472">Membrane</keyword>
<evidence type="ECO:0000256" key="12">
    <source>
        <dbReference type="PIRNR" id="PIRNR000022"/>
    </source>
</evidence>
<dbReference type="GO" id="GO:0005743">
    <property type="term" value="C:mitochondrial inner membrane"/>
    <property type="evidence" value="ECO:0007669"/>
    <property type="project" value="UniProtKB-SubCell"/>
</dbReference>
<name>A0A821QWE1_9NEOP</name>
<evidence type="ECO:0000313" key="14">
    <source>
        <dbReference type="Proteomes" id="UP000663880"/>
    </source>
</evidence>
<keyword evidence="5 12" id="KW-0679">Respiratory chain</keyword>
<dbReference type="FunFam" id="1.10.1090.10:FF:000001">
    <property type="entry name" value="Cytochrome b-c1 complex subunit 7"/>
    <property type="match status" value="1"/>
</dbReference>
<dbReference type="InterPro" id="IPR003197">
    <property type="entry name" value="QCR7"/>
</dbReference>
<gene>
    <name evidence="13" type="ORF">PMACD_LOCUS5367</name>
</gene>
<keyword evidence="7 12" id="KW-0249">Electron transport</keyword>
<dbReference type="PIRSF" id="PIRSF000022">
    <property type="entry name" value="Bc1_14K"/>
    <property type="match status" value="1"/>
</dbReference>
<comment type="similarity">
    <text evidence="2 12">Belongs to the UQCRB/QCR7 family.</text>
</comment>
<evidence type="ECO:0000256" key="3">
    <source>
        <dbReference type="ARBA" id="ARBA00016323"/>
    </source>
</evidence>
<evidence type="ECO:0000256" key="9">
    <source>
        <dbReference type="ARBA" id="ARBA00023136"/>
    </source>
</evidence>
<comment type="subunit">
    <text evidence="11">Component of the ubiquinol-cytochrome c oxidoreductase (cytochrome b-c1 complex, complex III, CIII), a multisubunit enzyme composed of 11 subunits. The complex is composed of 3 respiratory subunits cytochrome b, cytochrome c1 and Rieske protein UQCRFS1, 2 core protein subunits UQCRC1/QCR1 and UQCRC2/QCR2, and 6 low-molecular weight protein subunits UQCRH/QCR6, UQCRB/QCR7, UQCRQ/QCR8, UQCR10/QCR9, UQCR11/QCR10 and subunit 9, the cleavage product of Rieske protein UQCRFS1. The complex exists as an obligatory dimer and forms supercomplexes (SCs) in the inner mitochondrial membrane with NADH-ubiquinone oxidoreductase (complex I, CI) and cytochrome c oxidase (complex IV, CIV), resulting in different assemblies (supercomplex SCI(1)III(2)IV(1) and megacomplex MCI(2)III(2)IV(2)).</text>
</comment>
<evidence type="ECO:0000256" key="5">
    <source>
        <dbReference type="ARBA" id="ARBA00022660"/>
    </source>
</evidence>
<reference evidence="13" key="1">
    <citation type="submission" date="2021-02" db="EMBL/GenBank/DDBJ databases">
        <authorList>
            <person name="Steward A R."/>
        </authorList>
    </citation>
    <scope>NUCLEOTIDE SEQUENCE</scope>
</reference>
<evidence type="ECO:0000256" key="2">
    <source>
        <dbReference type="ARBA" id="ARBA00008554"/>
    </source>
</evidence>
<dbReference type="PANTHER" id="PTHR12022:SF0">
    <property type="entry name" value="CYTOCHROME B-C1 COMPLEX SUBUNIT 7"/>
    <property type="match status" value="1"/>
</dbReference>
<evidence type="ECO:0000256" key="8">
    <source>
        <dbReference type="ARBA" id="ARBA00023128"/>
    </source>
</evidence>
<organism evidence="13 14">
    <name type="scientific">Pieris macdunnoughi</name>
    <dbReference type="NCBI Taxonomy" id="345717"/>
    <lineage>
        <taxon>Eukaryota</taxon>
        <taxon>Metazoa</taxon>
        <taxon>Ecdysozoa</taxon>
        <taxon>Arthropoda</taxon>
        <taxon>Hexapoda</taxon>
        <taxon>Insecta</taxon>
        <taxon>Pterygota</taxon>
        <taxon>Neoptera</taxon>
        <taxon>Endopterygota</taxon>
        <taxon>Lepidoptera</taxon>
        <taxon>Glossata</taxon>
        <taxon>Ditrysia</taxon>
        <taxon>Papilionoidea</taxon>
        <taxon>Pieridae</taxon>
        <taxon>Pierinae</taxon>
        <taxon>Pieris</taxon>
    </lineage>
</organism>
<dbReference type="Pfam" id="PF02271">
    <property type="entry name" value="UCR_14kD"/>
    <property type="match status" value="1"/>
</dbReference>
<sequence length="111" mass="13592">MAFRLTKVLYSDNLALRKWCYNLAGFNRYGLMRDDCLYENDDVIEAMRRLPPEVLDERTFRMLRAAQYSGMKRLLPKDQWTKFEEDVLYLTPIVDQVIRERLEREKWEEEY</sequence>
<comment type="function">
    <text evidence="12">Component of the ubiquinol-cytochrome c oxidoreductase, a multisubunit transmembrane complex that is part of the mitochondrial electron transport chain which drives oxidative phosphorylation.</text>
</comment>
<keyword evidence="14" id="KW-1185">Reference proteome</keyword>
<keyword evidence="4 12" id="KW-0813">Transport</keyword>
<dbReference type="InterPro" id="IPR036544">
    <property type="entry name" value="QCR7_sf"/>
</dbReference>
<keyword evidence="6 12" id="KW-0999">Mitochondrion inner membrane</keyword>
<dbReference type="AlphaFoldDB" id="A0A821QWE1"/>
<evidence type="ECO:0000256" key="4">
    <source>
        <dbReference type="ARBA" id="ARBA00022448"/>
    </source>
</evidence>
<dbReference type="GO" id="GO:0006122">
    <property type="term" value="P:mitochondrial electron transport, ubiquinol to cytochrome c"/>
    <property type="evidence" value="ECO:0007669"/>
    <property type="project" value="InterPro"/>
</dbReference>
<comment type="subcellular location">
    <subcellularLocation>
        <location evidence="1">Mitochondrion inner membrane</location>
        <topology evidence="1">Peripheral membrane protein</topology>
        <orientation evidence="1">Matrix side</orientation>
    </subcellularLocation>
</comment>
<comment type="subunit">
    <text evidence="10">Component of the ubiquinol-cytochrome c oxidoreductase (cytochrome b-c1 complex, complex III, CIII), a multisubunit enzyme composed of 3 respiratory subunits cytochrome b, cytochrome c1 and Rieske protein, 2 core protein subunits, and additional low-molecular weight protein subunits. The complex exists as an obligatory dimer and forms supercomplexes (SCs) in the inner mitochondrial membrane with cytochrome c oxidase (complex IV, CIV).</text>
</comment>
<dbReference type="SUPFAM" id="SSF81524">
    <property type="entry name" value="14 kDa protein of cytochrome bc1 complex (Ubiquinol-cytochrome c reductase)"/>
    <property type="match status" value="1"/>
</dbReference>